<feature type="compositionally biased region" description="Polar residues" evidence="1">
    <location>
        <begin position="497"/>
        <end position="506"/>
    </location>
</feature>
<feature type="region of interest" description="Disordered" evidence="1">
    <location>
        <begin position="284"/>
        <end position="426"/>
    </location>
</feature>
<gene>
    <name evidence="2" type="ORF">JR316_013012</name>
</gene>
<dbReference type="EMBL" id="JAFIQS010000021">
    <property type="protein sequence ID" value="KAG5162092.1"/>
    <property type="molecule type" value="Genomic_DNA"/>
</dbReference>
<feature type="region of interest" description="Disordered" evidence="1">
    <location>
        <begin position="187"/>
        <end position="270"/>
    </location>
</feature>
<proteinExistence type="predicted"/>
<feature type="compositionally biased region" description="Low complexity" evidence="1">
    <location>
        <begin position="512"/>
        <end position="535"/>
    </location>
</feature>
<feature type="compositionally biased region" description="Polar residues" evidence="1">
    <location>
        <begin position="286"/>
        <end position="298"/>
    </location>
</feature>
<feature type="region of interest" description="Disordered" evidence="1">
    <location>
        <begin position="492"/>
        <end position="562"/>
    </location>
</feature>
<feature type="compositionally biased region" description="Low complexity" evidence="1">
    <location>
        <begin position="209"/>
        <end position="251"/>
    </location>
</feature>
<evidence type="ECO:0000313" key="2">
    <source>
        <dbReference type="EMBL" id="KAG5162092.1"/>
    </source>
</evidence>
<comment type="caution">
    <text evidence="2">The sequence shown here is derived from an EMBL/GenBank/DDBJ whole genome shotgun (WGS) entry which is preliminary data.</text>
</comment>
<organism evidence="2">
    <name type="scientific">Psilocybe cubensis</name>
    <name type="common">Psychedelic mushroom</name>
    <name type="synonym">Stropharia cubensis</name>
    <dbReference type="NCBI Taxonomy" id="181762"/>
    <lineage>
        <taxon>Eukaryota</taxon>
        <taxon>Fungi</taxon>
        <taxon>Dikarya</taxon>
        <taxon>Basidiomycota</taxon>
        <taxon>Agaricomycotina</taxon>
        <taxon>Agaricomycetes</taxon>
        <taxon>Agaricomycetidae</taxon>
        <taxon>Agaricales</taxon>
        <taxon>Agaricineae</taxon>
        <taxon>Strophariaceae</taxon>
        <taxon>Psilocybe</taxon>
    </lineage>
</organism>
<evidence type="ECO:0000256" key="1">
    <source>
        <dbReference type="SAM" id="MobiDB-lite"/>
    </source>
</evidence>
<feature type="compositionally biased region" description="Low complexity" evidence="1">
    <location>
        <begin position="27"/>
        <end position="88"/>
    </location>
</feature>
<dbReference type="AlphaFoldDB" id="A0A8H8CDI5"/>
<protein>
    <submittedName>
        <fullName evidence="2">Uncharacterized protein</fullName>
    </submittedName>
</protein>
<dbReference type="OrthoDB" id="3125865at2759"/>
<feature type="compositionally biased region" description="Low complexity" evidence="1">
    <location>
        <begin position="376"/>
        <end position="404"/>
    </location>
</feature>
<feature type="compositionally biased region" description="Polar residues" evidence="1">
    <location>
        <begin position="187"/>
        <end position="201"/>
    </location>
</feature>
<feature type="compositionally biased region" description="Polar residues" evidence="1">
    <location>
        <begin position="323"/>
        <end position="332"/>
    </location>
</feature>
<name>A0A8H8CDI5_PSICU</name>
<feature type="compositionally biased region" description="Basic residues" evidence="1">
    <location>
        <begin position="311"/>
        <end position="322"/>
    </location>
</feature>
<sequence length="562" mass="58587">MDLPPPSLPSKSPEAMGASGDQPQPASGSTSLQPSSQLPVSSTLPGPSSSSQPISSSPPSNDSGTASNTESTPTTSENVSGTQTPAPATMVAPPVLPFRGVNFSSVRVPRPLELVSPAMILLVITVGHIVGIFDREDQIDMGILFLVPGYAIRQFFSWAEAIAYYTERFNAGNVRIVQPVRSNSDHTALSLAPTPTVSSSAPIPPGHNPRTASTSSSSPPTLPTAPTSRCHPTSSNSAGSAASASSRSTASQKIQDSNARFGTEPNPIPIGFGDALTARAIRLSRQYRSPTRGSSTSRIRAPGTLGSPIRPSKRLRIIKSRKNTAATKTPSWDDSDEDAQVVKSRTNKGKAPVRNANNDVFSSSSAAGTGPPPPYSTTIAASSSSNPPALDSSSSATASVTPSLAAPPSPNWGQGPSRPATPYPPYTSDDFYAGRWSFTREDRALFERLGEVIRDELATAATPSDWPTLSDEAHERRRDLLRVIGQHLVGLYPRSPQPTSSSSNAPNVLINGAGSSQSQAGSSQSQAGSSQSQAGDSLPADVMDTSSDGNTLDDGLERPDEP</sequence>
<accession>A0A8H8CDI5</accession>
<reference evidence="2" key="1">
    <citation type="submission" date="2021-02" db="EMBL/GenBank/DDBJ databases">
        <title>Psilocybe cubensis genome.</title>
        <authorList>
            <person name="Mckernan K.J."/>
            <person name="Crawford S."/>
            <person name="Trippe A."/>
            <person name="Kane L.T."/>
            <person name="Mclaughlin S."/>
        </authorList>
    </citation>
    <scope>NUCLEOTIDE SEQUENCE [LARGE SCALE GENOMIC DNA]</scope>
    <source>
        <strain evidence="2">MGC-MH-2018</strain>
    </source>
</reference>
<feature type="region of interest" description="Disordered" evidence="1">
    <location>
        <begin position="1"/>
        <end position="88"/>
    </location>
</feature>